<dbReference type="Proteomes" id="UP000193411">
    <property type="component" value="Unassembled WGS sequence"/>
</dbReference>
<gene>
    <name evidence="2" type="ORF">BCR44DRAFT_320918</name>
</gene>
<feature type="region of interest" description="Disordered" evidence="1">
    <location>
        <begin position="212"/>
        <end position="310"/>
    </location>
</feature>
<sequence>MTMPLHAPENTLPSSAFATLSAPGSPPAGTTQSVLADARPLTPVATQPKAGVSGRPSSAKRPPKRHPAVGMPKVAQGMSTLVVPVQSSSPDVSPQLRSPSRRPTIYQPTQSPASTDPPSPNPAKTSLPSSADPLSHERQVSTAHADQLLQAREKYRQMKREQKLKVLQDLVIVQRQMMDLRAARLKAKQEARENEQARLRAERMNRTLSRLTYTPVPPMTTGSRHRQGEDTTSKEQKTVHEGGQHEPLLSAHSSPHSCIHPTSPRAHQHPPTPAPSTNAVPTPAATPGSPSRRRSFAPTPASPGSYTGGPISNADILVALELMVEKYAHAATHELGMVVRNHEQANAASRSIAGTSKHLSERRTVANRMVVTAKSHREVGARLVKQSLPVRMLGAVEATGPGTAPTTAASMQSSQAQPEYTSEYGNDARPTSPPLPLYSKKQARRLRKRGEQSPPARRRVPSNPYSLDSWFALEPAALAPRNHNGKLPSTTSKADLPSLPTARSFAPDEESWNLWTPARHAQRQSQIHGHVAAPLAVAAAINLDTSVLSKTDGITPYSVPQLPAHETMPWEPVSLAAATPITGAGGGQGSGTGGGGGQSVRYANTQARELYKALPQLERVESLSSVVPRVWDTGVLVGPATGSGFSRESTETVARGDGGRGNN</sequence>
<feature type="compositionally biased region" description="Polar residues" evidence="1">
    <location>
        <begin position="410"/>
        <end position="424"/>
    </location>
</feature>
<feature type="compositionally biased region" description="Low complexity" evidence="1">
    <location>
        <begin position="398"/>
        <end position="409"/>
    </location>
</feature>
<evidence type="ECO:0000256" key="1">
    <source>
        <dbReference type="SAM" id="MobiDB-lite"/>
    </source>
</evidence>
<feature type="region of interest" description="Disordered" evidence="1">
    <location>
        <begin position="637"/>
        <end position="663"/>
    </location>
</feature>
<feature type="compositionally biased region" description="Basic and acidic residues" evidence="1">
    <location>
        <begin position="226"/>
        <end position="244"/>
    </location>
</feature>
<feature type="compositionally biased region" description="Low complexity" evidence="1">
    <location>
        <begin position="82"/>
        <end position="95"/>
    </location>
</feature>
<feature type="compositionally biased region" description="Gly residues" evidence="1">
    <location>
        <begin position="583"/>
        <end position="598"/>
    </location>
</feature>
<keyword evidence="3" id="KW-1185">Reference proteome</keyword>
<feature type="region of interest" description="Disordered" evidence="1">
    <location>
        <begin position="1"/>
        <end position="148"/>
    </location>
</feature>
<reference evidence="2 3" key="1">
    <citation type="submission" date="2016-07" db="EMBL/GenBank/DDBJ databases">
        <title>Pervasive Adenine N6-methylation of Active Genes in Fungi.</title>
        <authorList>
            <consortium name="DOE Joint Genome Institute"/>
            <person name="Mondo S.J."/>
            <person name="Dannebaum R.O."/>
            <person name="Kuo R.C."/>
            <person name="Labutti K."/>
            <person name="Haridas S."/>
            <person name="Kuo A."/>
            <person name="Salamov A."/>
            <person name="Ahrendt S.R."/>
            <person name="Lipzen A."/>
            <person name="Sullivan W."/>
            <person name="Andreopoulos W.B."/>
            <person name="Clum A."/>
            <person name="Lindquist E."/>
            <person name="Daum C."/>
            <person name="Ramamoorthy G.K."/>
            <person name="Gryganskyi A."/>
            <person name="Culley D."/>
            <person name="Magnuson J.K."/>
            <person name="James T.Y."/>
            <person name="O'Malley M.A."/>
            <person name="Stajich J.E."/>
            <person name="Spatafora J.W."/>
            <person name="Visel A."/>
            <person name="Grigoriev I.V."/>
        </authorList>
    </citation>
    <scope>NUCLEOTIDE SEQUENCE [LARGE SCALE GENOMIC DNA]</scope>
    <source>
        <strain evidence="2 3">PL171</strain>
    </source>
</reference>
<proteinExistence type="predicted"/>
<feature type="region of interest" description="Disordered" evidence="1">
    <location>
        <begin position="397"/>
        <end position="465"/>
    </location>
</feature>
<feature type="region of interest" description="Disordered" evidence="1">
    <location>
        <begin position="580"/>
        <end position="600"/>
    </location>
</feature>
<dbReference type="EMBL" id="MCFL01000017">
    <property type="protein sequence ID" value="ORZ36414.1"/>
    <property type="molecule type" value="Genomic_DNA"/>
</dbReference>
<accession>A0A1Y2HR39</accession>
<organism evidence="2 3">
    <name type="scientific">Catenaria anguillulae PL171</name>
    <dbReference type="NCBI Taxonomy" id="765915"/>
    <lineage>
        <taxon>Eukaryota</taxon>
        <taxon>Fungi</taxon>
        <taxon>Fungi incertae sedis</taxon>
        <taxon>Blastocladiomycota</taxon>
        <taxon>Blastocladiomycetes</taxon>
        <taxon>Blastocladiales</taxon>
        <taxon>Catenariaceae</taxon>
        <taxon>Catenaria</taxon>
    </lineage>
</organism>
<evidence type="ECO:0000313" key="3">
    <source>
        <dbReference type="Proteomes" id="UP000193411"/>
    </source>
</evidence>
<name>A0A1Y2HR39_9FUNG</name>
<dbReference type="AlphaFoldDB" id="A0A1Y2HR39"/>
<comment type="caution">
    <text evidence="2">The sequence shown here is derived from an EMBL/GenBank/DDBJ whole genome shotgun (WGS) entry which is preliminary data.</text>
</comment>
<protein>
    <submittedName>
        <fullName evidence="2">Uncharacterized protein</fullName>
    </submittedName>
</protein>
<evidence type="ECO:0000313" key="2">
    <source>
        <dbReference type="EMBL" id="ORZ36414.1"/>
    </source>
</evidence>